<sequence>MQNSELGDYIGAESCLEFVKDFNAFMPPVDNGSSGRRRKVVEKEKKEYPPPISPWTMKKFSTSDGRVVIQEVKVKGQEYFEAHKTNGRLILNLVTEIDEHAVVTVAASSPVHI</sequence>
<dbReference type="EMBL" id="CACTIH010000031">
    <property type="protein sequence ID" value="CAA2938102.1"/>
    <property type="molecule type" value="Genomic_DNA"/>
</dbReference>
<evidence type="ECO:0000256" key="1">
    <source>
        <dbReference type="ARBA" id="ARBA00008690"/>
    </source>
</evidence>
<name>A0A8S0PE20_OLEEU</name>
<dbReference type="Pfam" id="PF11250">
    <property type="entry name" value="FAF"/>
    <property type="match status" value="1"/>
</dbReference>
<comment type="similarity">
    <text evidence="1">Belongs to the fantastic four family.</text>
</comment>
<evidence type="ECO:0000313" key="3">
    <source>
        <dbReference type="EMBL" id="CAA2938102.1"/>
    </source>
</evidence>
<gene>
    <name evidence="3" type="ORF">OLEA9_A039205</name>
</gene>
<keyword evidence="4" id="KW-1185">Reference proteome</keyword>
<reference evidence="3 4" key="1">
    <citation type="submission" date="2019-12" db="EMBL/GenBank/DDBJ databases">
        <authorList>
            <person name="Alioto T."/>
            <person name="Alioto T."/>
            <person name="Gomez Garrido J."/>
        </authorList>
    </citation>
    <scope>NUCLEOTIDE SEQUENCE [LARGE SCALE GENOMIC DNA]</scope>
</reference>
<dbReference type="InterPro" id="IPR046431">
    <property type="entry name" value="FAF_dom"/>
</dbReference>
<evidence type="ECO:0000259" key="2">
    <source>
        <dbReference type="Pfam" id="PF11250"/>
    </source>
</evidence>
<evidence type="ECO:0000313" key="4">
    <source>
        <dbReference type="Proteomes" id="UP000594638"/>
    </source>
</evidence>
<comment type="caution">
    <text evidence="3">The sequence shown here is derived from an EMBL/GenBank/DDBJ whole genome shotgun (WGS) entry which is preliminary data.</text>
</comment>
<feature type="domain" description="FAF" evidence="2">
    <location>
        <begin position="47"/>
        <end position="93"/>
    </location>
</feature>
<dbReference type="OrthoDB" id="1928183at2759"/>
<organism evidence="3 4">
    <name type="scientific">Olea europaea subsp. europaea</name>
    <dbReference type="NCBI Taxonomy" id="158383"/>
    <lineage>
        <taxon>Eukaryota</taxon>
        <taxon>Viridiplantae</taxon>
        <taxon>Streptophyta</taxon>
        <taxon>Embryophyta</taxon>
        <taxon>Tracheophyta</taxon>
        <taxon>Spermatophyta</taxon>
        <taxon>Magnoliopsida</taxon>
        <taxon>eudicotyledons</taxon>
        <taxon>Gunneridae</taxon>
        <taxon>Pentapetalae</taxon>
        <taxon>asterids</taxon>
        <taxon>lamiids</taxon>
        <taxon>Lamiales</taxon>
        <taxon>Oleaceae</taxon>
        <taxon>Oleeae</taxon>
        <taxon>Olea</taxon>
    </lineage>
</organism>
<dbReference type="PANTHER" id="PTHR33155:SF75">
    <property type="entry name" value="OS02G0750800 PROTEIN"/>
    <property type="match status" value="1"/>
</dbReference>
<dbReference type="Gramene" id="OE9A039205T1">
    <property type="protein sequence ID" value="OE9A039205C1"/>
    <property type="gene ID" value="OE9A039205"/>
</dbReference>
<dbReference type="InterPro" id="IPR021410">
    <property type="entry name" value="FAF"/>
</dbReference>
<dbReference type="PANTHER" id="PTHR33155">
    <property type="entry name" value="FANTASTIC FOUR-LIKE PROTEIN (DUF3049)"/>
    <property type="match status" value="1"/>
</dbReference>
<proteinExistence type="inferred from homology"/>
<dbReference type="Proteomes" id="UP000594638">
    <property type="component" value="Unassembled WGS sequence"/>
</dbReference>
<accession>A0A8S0PE20</accession>
<protein>
    <recommendedName>
        <fullName evidence="2">FAF domain-containing protein</fullName>
    </recommendedName>
</protein>
<dbReference type="AlphaFoldDB" id="A0A8S0PE20"/>